<dbReference type="PANTHER" id="PTHR34580">
    <property type="match status" value="1"/>
</dbReference>
<reference evidence="4 5" key="1">
    <citation type="submission" date="2019-10" db="EMBL/GenBank/DDBJ databases">
        <authorList>
            <person name="Karimi E."/>
        </authorList>
    </citation>
    <scope>NUCLEOTIDE SEQUENCE [LARGE SCALE GENOMIC DNA]</scope>
    <source>
        <strain evidence="4">Bacillus sp. 348</strain>
    </source>
</reference>
<evidence type="ECO:0000313" key="4">
    <source>
        <dbReference type="EMBL" id="VXC11320.1"/>
    </source>
</evidence>
<dbReference type="SUPFAM" id="SSF46785">
    <property type="entry name" value="Winged helix' DNA-binding domain"/>
    <property type="match status" value="1"/>
</dbReference>
<dbReference type="PROSITE" id="PS52050">
    <property type="entry name" value="WYL"/>
    <property type="match status" value="1"/>
</dbReference>
<keyword evidence="2" id="KW-0804">Transcription</keyword>
<dbReference type="GO" id="GO:0003677">
    <property type="term" value="F:DNA binding"/>
    <property type="evidence" value="ECO:0007669"/>
    <property type="project" value="UniProtKB-KW"/>
</dbReference>
<dbReference type="EMBL" id="CABWLH010000010">
    <property type="protein sequence ID" value="VXC11320.1"/>
    <property type="molecule type" value="Genomic_DNA"/>
</dbReference>
<dbReference type="GO" id="GO:0003700">
    <property type="term" value="F:DNA-binding transcription factor activity"/>
    <property type="evidence" value="ECO:0007669"/>
    <property type="project" value="InterPro"/>
</dbReference>
<gene>
    <name evidence="4" type="ORF">BACI348_50304</name>
</gene>
<dbReference type="Proteomes" id="UP000433089">
    <property type="component" value="Unassembled WGS sequence"/>
</dbReference>
<evidence type="ECO:0000256" key="2">
    <source>
        <dbReference type="ARBA" id="ARBA00023163"/>
    </source>
</evidence>
<name>A0A653VYX4_BACAB</name>
<evidence type="ECO:0000313" key="5">
    <source>
        <dbReference type="Proteomes" id="UP000433089"/>
    </source>
</evidence>
<dbReference type="PROSITE" id="PS51000">
    <property type="entry name" value="HTH_DEOR_2"/>
    <property type="match status" value="1"/>
</dbReference>
<dbReference type="InterPro" id="IPR036390">
    <property type="entry name" value="WH_DNA-bd_sf"/>
</dbReference>
<keyword evidence="4" id="KW-0238">DNA-binding</keyword>
<dbReference type="Pfam" id="PF13280">
    <property type="entry name" value="WYL"/>
    <property type="match status" value="1"/>
</dbReference>
<dbReference type="Pfam" id="PF08279">
    <property type="entry name" value="HTH_11"/>
    <property type="match status" value="1"/>
</dbReference>
<dbReference type="InterPro" id="IPR036388">
    <property type="entry name" value="WH-like_DNA-bd_sf"/>
</dbReference>
<keyword evidence="1" id="KW-0805">Transcription regulation</keyword>
<proteinExistence type="predicted"/>
<organism evidence="4 5">
    <name type="scientific">Bacillus altitudinis</name>
    <dbReference type="NCBI Taxonomy" id="293387"/>
    <lineage>
        <taxon>Bacteria</taxon>
        <taxon>Bacillati</taxon>
        <taxon>Bacillota</taxon>
        <taxon>Bacilli</taxon>
        <taxon>Bacillales</taxon>
        <taxon>Bacillaceae</taxon>
        <taxon>Bacillus</taxon>
    </lineage>
</organism>
<accession>A0A653VYX4</accession>
<dbReference type="InterPro" id="IPR026881">
    <property type="entry name" value="WYL_dom"/>
</dbReference>
<dbReference type="InterPro" id="IPR001034">
    <property type="entry name" value="DeoR_HTH"/>
</dbReference>
<dbReference type="InterPro" id="IPR013196">
    <property type="entry name" value="HTH_11"/>
</dbReference>
<dbReference type="Gene3D" id="1.10.10.10">
    <property type="entry name" value="Winged helix-like DNA-binding domain superfamily/Winged helix DNA-binding domain"/>
    <property type="match status" value="1"/>
</dbReference>
<dbReference type="PANTHER" id="PTHR34580:SF9">
    <property type="entry name" value="SLL5097 PROTEIN"/>
    <property type="match status" value="1"/>
</dbReference>
<evidence type="ECO:0000259" key="3">
    <source>
        <dbReference type="PROSITE" id="PS51000"/>
    </source>
</evidence>
<sequence length="312" mass="37315">MKKSERLNQELIFLSDKYSFQLKDLETEFGISKRTALRDMEELESMGLAFYVENGRHGGYRIVNQSPLVPIYFQIDEVQAIFFALKALDLLSATPFKKSYSQIRQKLFATMSDERKHRITEILDVIHYYHVAPVSEQNHLDLILQAMMEDQIVKMTYTQYEHKRTRLQFLELFYRNGIWFTEAYDVQNKKWGIYRCDCMTDMMIEEETKDTLTKEALKALQLEYEKTYHDISFKCRLTEQGKEKFLKNHYPNMRLETIDDTPYIVGGYNQEELSYMTHYLISLGKHVKIEYPDELKESYLTQLQEMMDQYIK</sequence>
<protein>
    <submittedName>
        <fullName evidence="4">Predicted DNA-binding transcriptional regulator YafY, contains an HTH and WYL domains</fullName>
    </submittedName>
</protein>
<dbReference type="InterPro" id="IPR051534">
    <property type="entry name" value="CBASS_pafABC_assoc_protein"/>
</dbReference>
<feature type="domain" description="HTH deoR-type" evidence="3">
    <location>
        <begin position="3"/>
        <end position="58"/>
    </location>
</feature>
<evidence type="ECO:0000256" key="1">
    <source>
        <dbReference type="ARBA" id="ARBA00023015"/>
    </source>
</evidence>
<dbReference type="RefSeq" id="WP_041507736.1">
    <property type="nucleotide sequence ID" value="NZ_BPWB01000001.1"/>
</dbReference>
<dbReference type="AlphaFoldDB" id="A0A653VYX4"/>